<proteinExistence type="inferred from homology"/>
<evidence type="ECO:0000256" key="16">
    <source>
        <dbReference type="ARBA" id="ARBA00023141"/>
    </source>
</evidence>
<keyword evidence="12" id="KW-0479">Metal-binding</keyword>
<evidence type="ECO:0000313" key="23">
    <source>
        <dbReference type="Proteomes" id="UP000483362"/>
    </source>
</evidence>
<evidence type="ECO:0000259" key="21">
    <source>
        <dbReference type="Pfam" id="PF24621"/>
    </source>
</evidence>
<dbReference type="InterPro" id="IPR030960">
    <property type="entry name" value="DHQS/DOIS_N"/>
</dbReference>
<dbReference type="InterPro" id="IPR050071">
    <property type="entry name" value="Dehydroquinate_synthase"/>
</dbReference>
<evidence type="ECO:0000256" key="2">
    <source>
        <dbReference type="ARBA" id="ARBA00001911"/>
    </source>
</evidence>
<dbReference type="PANTHER" id="PTHR43622">
    <property type="entry name" value="3-DEHYDROQUINATE SYNTHASE"/>
    <property type="match status" value="1"/>
</dbReference>
<evidence type="ECO:0000256" key="10">
    <source>
        <dbReference type="ARBA" id="ARBA00022490"/>
    </source>
</evidence>
<dbReference type="Pfam" id="PF01761">
    <property type="entry name" value="DHQ_synthase"/>
    <property type="match status" value="1"/>
</dbReference>
<evidence type="ECO:0000256" key="7">
    <source>
        <dbReference type="ARBA" id="ARBA00005412"/>
    </source>
</evidence>
<keyword evidence="11" id="KW-0028">Amino-acid biosynthesis</keyword>
<gene>
    <name evidence="22" type="primary">aroB</name>
    <name evidence="22" type="ORF">FYJ29_09185</name>
</gene>
<protein>
    <recommendedName>
        <fullName evidence="9 19">3-dehydroquinate synthase</fullName>
        <ecNumber evidence="8 19">4.2.3.4</ecNumber>
    </recommendedName>
</protein>
<comment type="similarity">
    <text evidence="7">Belongs to the sugar phosphate cyclases superfamily. Dehydroquinate synthase family.</text>
</comment>
<keyword evidence="13" id="KW-0547">Nucleotide-binding</keyword>
<dbReference type="RefSeq" id="WP_154328431.1">
    <property type="nucleotide sequence ID" value="NZ_CP045696.1"/>
</dbReference>
<comment type="cofactor">
    <cofactor evidence="2">
        <name>NAD(+)</name>
        <dbReference type="ChEBI" id="CHEBI:57540"/>
    </cofactor>
</comment>
<evidence type="ECO:0000256" key="19">
    <source>
        <dbReference type="NCBIfam" id="TIGR01357"/>
    </source>
</evidence>
<keyword evidence="10" id="KW-0963">Cytoplasm</keyword>
<feature type="domain" description="3-dehydroquinate synthase N-terminal" evidence="20">
    <location>
        <begin position="54"/>
        <end position="166"/>
    </location>
</feature>
<evidence type="ECO:0000256" key="13">
    <source>
        <dbReference type="ARBA" id="ARBA00022741"/>
    </source>
</evidence>
<evidence type="ECO:0000256" key="5">
    <source>
        <dbReference type="ARBA" id="ARBA00004496"/>
    </source>
</evidence>
<dbReference type="GO" id="GO:0008652">
    <property type="term" value="P:amino acid biosynthetic process"/>
    <property type="evidence" value="ECO:0007669"/>
    <property type="project" value="UniProtKB-KW"/>
</dbReference>
<evidence type="ECO:0000256" key="9">
    <source>
        <dbReference type="ARBA" id="ARBA00017684"/>
    </source>
</evidence>
<dbReference type="InterPro" id="IPR016037">
    <property type="entry name" value="DHQ_synth_AroB"/>
</dbReference>
<evidence type="ECO:0000256" key="14">
    <source>
        <dbReference type="ARBA" id="ARBA00022833"/>
    </source>
</evidence>
<dbReference type="GO" id="GO:0046872">
    <property type="term" value="F:metal ion binding"/>
    <property type="evidence" value="ECO:0007669"/>
    <property type="project" value="UniProtKB-KW"/>
</dbReference>
<comment type="pathway">
    <text evidence="6">Metabolic intermediate biosynthesis; chorismate biosynthesis; chorismate from D-erythrose 4-phosphate and phosphoenolpyruvate: step 2/7.</text>
</comment>
<dbReference type="NCBIfam" id="TIGR01357">
    <property type="entry name" value="aroB"/>
    <property type="match status" value="1"/>
</dbReference>
<comment type="cofactor">
    <cofactor evidence="3">
        <name>Co(2+)</name>
        <dbReference type="ChEBI" id="CHEBI:48828"/>
    </cofactor>
</comment>
<dbReference type="AlphaFoldDB" id="A0A6L5XDZ2"/>
<dbReference type="Pfam" id="PF24621">
    <property type="entry name" value="DHQS_C"/>
    <property type="match status" value="1"/>
</dbReference>
<comment type="subcellular location">
    <subcellularLocation>
        <location evidence="5">Cytoplasm</location>
    </subcellularLocation>
</comment>
<dbReference type="GO" id="GO:0005737">
    <property type="term" value="C:cytoplasm"/>
    <property type="evidence" value="ECO:0007669"/>
    <property type="project" value="UniProtKB-SubCell"/>
</dbReference>
<keyword evidence="14" id="KW-0862">Zinc</keyword>
<sequence length="351" mass="38300">MSQNIVFTNDIDNTLDNLLAAKQFSRLAVVVDTNTAQAVLPLIECQALKQASVIAIGPGDINKNLDTLVDVWKKLEAMGATRKSLVVNLGGGVVTDLGGFAAATYKRGIPFVNCPTTLLSAVDAAVGGKTGINFNGLKNEIGCFVEATDVIITTRFFTTLPAVELKSGFAEMLKHSMLSSHDDFETLLDFDLAHVDYERLLQLLKTSVLVKERIVREDPHEQGLRRALNLGHTVGHALESMALHKGKPVPHGYAVAWGLVAEAVLSHMTMHFPSTDLHRLAHYVKAHYGAFYITCDDYDTLLELMHHDKKSQNGEINCSLLASCGNVKVNNTIDDADMKAALDIYRDLMGI</sequence>
<dbReference type="GO" id="GO:0000166">
    <property type="term" value="F:nucleotide binding"/>
    <property type="evidence" value="ECO:0007669"/>
    <property type="project" value="UniProtKB-KW"/>
</dbReference>
<evidence type="ECO:0000256" key="3">
    <source>
        <dbReference type="ARBA" id="ARBA00001941"/>
    </source>
</evidence>
<keyword evidence="17 22" id="KW-0456">Lyase</keyword>
<comment type="function">
    <text evidence="4">Catalyzes the conversion of 3-deoxy-D-arabino-heptulosonate 7-phosphate (DAHP) to dehydroquinate (DHQ).</text>
</comment>
<evidence type="ECO:0000256" key="18">
    <source>
        <dbReference type="ARBA" id="ARBA00023285"/>
    </source>
</evidence>
<dbReference type="InterPro" id="IPR030963">
    <property type="entry name" value="DHQ_synth_fam"/>
</dbReference>
<comment type="caution">
    <text evidence="22">The sequence shown here is derived from an EMBL/GenBank/DDBJ whole genome shotgun (WGS) entry which is preliminary data.</text>
</comment>
<reference evidence="22 23" key="1">
    <citation type="submission" date="2019-08" db="EMBL/GenBank/DDBJ databases">
        <title>In-depth cultivation of the pig gut microbiome towards novel bacterial diversity and tailored functional studies.</title>
        <authorList>
            <person name="Wylensek D."/>
            <person name="Hitch T.C.A."/>
            <person name="Clavel T."/>
        </authorList>
    </citation>
    <scope>NUCLEOTIDE SEQUENCE [LARGE SCALE GENOMIC DNA]</scope>
    <source>
        <strain evidence="22 23">Oil-RF-744-WCA-WT-10</strain>
    </source>
</reference>
<dbReference type="InterPro" id="IPR056179">
    <property type="entry name" value="DHQS_C"/>
</dbReference>
<feature type="domain" description="3-dehydroquinate synthase C-terminal" evidence="21">
    <location>
        <begin position="168"/>
        <end position="311"/>
    </location>
</feature>
<dbReference type="EMBL" id="VULT01000014">
    <property type="protein sequence ID" value="MSS17925.1"/>
    <property type="molecule type" value="Genomic_DNA"/>
</dbReference>
<comment type="catalytic activity">
    <reaction evidence="1">
        <text>7-phospho-2-dehydro-3-deoxy-D-arabino-heptonate = 3-dehydroquinate + phosphate</text>
        <dbReference type="Rhea" id="RHEA:21968"/>
        <dbReference type="ChEBI" id="CHEBI:32364"/>
        <dbReference type="ChEBI" id="CHEBI:43474"/>
        <dbReference type="ChEBI" id="CHEBI:58394"/>
        <dbReference type="EC" id="4.2.3.4"/>
    </reaction>
</comment>
<evidence type="ECO:0000256" key="11">
    <source>
        <dbReference type="ARBA" id="ARBA00022605"/>
    </source>
</evidence>
<evidence type="ECO:0000256" key="8">
    <source>
        <dbReference type="ARBA" id="ARBA00013031"/>
    </source>
</evidence>
<evidence type="ECO:0000256" key="1">
    <source>
        <dbReference type="ARBA" id="ARBA00001393"/>
    </source>
</evidence>
<dbReference type="GO" id="GO:0003856">
    <property type="term" value="F:3-dehydroquinate synthase activity"/>
    <property type="evidence" value="ECO:0007669"/>
    <property type="project" value="UniProtKB-UniRule"/>
</dbReference>
<dbReference type="Gene3D" id="1.20.1090.10">
    <property type="entry name" value="Dehydroquinate synthase-like - alpha domain"/>
    <property type="match status" value="1"/>
</dbReference>
<dbReference type="Gene3D" id="3.40.50.1970">
    <property type="match status" value="1"/>
</dbReference>
<keyword evidence="16" id="KW-0057">Aromatic amino acid biosynthesis</keyword>
<evidence type="ECO:0000256" key="15">
    <source>
        <dbReference type="ARBA" id="ARBA00023027"/>
    </source>
</evidence>
<dbReference type="SUPFAM" id="SSF56796">
    <property type="entry name" value="Dehydroquinate synthase-like"/>
    <property type="match status" value="1"/>
</dbReference>
<dbReference type="EC" id="4.2.3.4" evidence="8 19"/>
<evidence type="ECO:0000256" key="12">
    <source>
        <dbReference type="ARBA" id="ARBA00022723"/>
    </source>
</evidence>
<dbReference type="GO" id="GO:0009423">
    <property type="term" value="P:chorismate biosynthetic process"/>
    <property type="evidence" value="ECO:0007669"/>
    <property type="project" value="UniProtKB-UniRule"/>
</dbReference>
<dbReference type="PANTHER" id="PTHR43622:SF7">
    <property type="entry name" value="3-DEHYDROQUINATE SYNTHASE, CHLOROPLASTIC"/>
    <property type="match status" value="1"/>
</dbReference>
<name>A0A6L5XDZ2_9BACT</name>
<dbReference type="Proteomes" id="UP000483362">
    <property type="component" value="Unassembled WGS sequence"/>
</dbReference>
<evidence type="ECO:0000256" key="6">
    <source>
        <dbReference type="ARBA" id="ARBA00004661"/>
    </source>
</evidence>
<keyword evidence="18" id="KW-0170">Cobalt</keyword>
<dbReference type="PIRSF" id="PIRSF001455">
    <property type="entry name" value="DHQ_synth"/>
    <property type="match status" value="1"/>
</dbReference>
<dbReference type="GO" id="GO:0009073">
    <property type="term" value="P:aromatic amino acid family biosynthetic process"/>
    <property type="evidence" value="ECO:0007669"/>
    <property type="project" value="UniProtKB-KW"/>
</dbReference>
<evidence type="ECO:0000313" key="22">
    <source>
        <dbReference type="EMBL" id="MSS17925.1"/>
    </source>
</evidence>
<evidence type="ECO:0000256" key="17">
    <source>
        <dbReference type="ARBA" id="ARBA00023239"/>
    </source>
</evidence>
<accession>A0A6L5XDZ2</accession>
<keyword evidence="15" id="KW-0520">NAD</keyword>
<organism evidence="22 23">
    <name type="scientific">Sodaliphilus pleomorphus</name>
    <dbReference type="NCBI Taxonomy" id="2606626"/>
    <lineage>
        <taxon>Bacteria</taxon>
        <taxon>Pseudomonadati</taxon>
        <taxon>Bacteroidota</taxon>
        <taxon>Bacteroidia</taxon>
        <taxon>Bacteroidales</taxon>
        <taxon>Muribaculaceae</taxon>
        <taxon>Sodaliphilus</taxon>
    </lineage>
</organism>
<evidence type="ECO:0000256" key="4">
    <source>
        <dbReference type="ARBA" id="ARBA00003485"/>
    </source>
</evidence>
<dbReference type="CDD" id="cd08195">
    <property type="entry name" value="DHQS"/>
    <property type="match status" value="1"/>
</dbReference>
<keyword evidence="23" id="KW-1185">Reference proteome</keyword>
<evidence type="ECO:0000259" key="20">
    <source>
        <dbReference type="Pfam" id="PF01761"/>
    </source>
</evidence>